<reference evidence="1 2" key="1">
    <citation type="journal article" date="2016" name="Mol. Biol. Evol.">
        <title>Comparative Genomics of Early-Diverging Mushroom-Forming Fungi Provides Insights into the Origins of Lignocellulose Decay Capabilities.</title>
        <authorList>
            <person name="Nagy L.G."/>
            <person name="Riley R."/>
            <person name="Tritt A."/>
            <person name="Adam C."/>
            <person name="Daum C."/>
            <person name="Floudas D."/>
            <person name="Sun H."/>
            <person name="Yadav J.S."/>
            <person name="Pangilinan J."/>
            <person name="Larsson K.H."/>
            <person name="Matsuura K."/>
            <person name="Barry K."/>
            <person name="Labutti K."/>
            <person name="Kuo R."/>
            <person name="Ohm R.A."/>
            <person name="Bhattacharya S.S."/>
            <person name="Shirouzu T."/>
            <person name="Yoshinaga Y."/>
            <person name="Martin F.M."/>
            <person name="Grigoriev I.V."/>
            <person name="Hibbett D.S."/>
        </authorList>
    </citation>
    <scope>NUCLEOTIDE SEQUENCE [LARGE SCALE GENOMIC DNA]</scope>
    <source>
        <strain evidence="1 2">CBS 109695</strain>
    </source>
</reference>
<dbReference type="STRING" id="436010.A0A165YDG1"/>
<keyword evidence="2" id="KW-1185">Reference proteome</keyword>
<name>A0A165YDG1_9AGAM</name>
<protein>
    <submittedName>
        <fullName evidence="1">Uncharacterized protein</fullName>
    </submittedName>
</protein>
<evidence type="ECO:0000313" key="2">
    <source>
        <dbReference type="Proteomes" id="UP000076532"/>
    </source>
</evidence>
<dbReference type="Proteomes" id="UP000076532">
    <property type="component" value="Unassembled WGS sequence"/>
</dbReference>
<sequence>MQLWVTNKIQKIPTYMSRRAAMHLSLWLDPEELLVAAATIEPGEGYISVDDIDEGSLRGSSSSNAGEHDKVFVSTLIRLTDSTCACTLQTIHVALGSVPLGNAPALYSFSNILTGALKKHMHAAVAQENVHDAMEGYNALIFAYGPPQARLSPSAATLTSQAAEGDDKAKVIADRPSEADLEEKLSSSKEWVSELAQELEWEKCTRGKLEKCHALVGFVSKFDCLGLGGLRFELPAVAHAAVLFFSSRRMRVARGGGRAGQLAFEDGHRDEHEHAGLAEPVEGRVECRGGGWGAWINEFGTGRNVLGKGEKENAPMQS</sequence>
<evidence type="ECO:0000313" key="1">
    <source>
        <dbReference type="EMBL" id="KZP09448.1"/>
    </source>
</evidence>
<dbReference type="AlphaFoldDB" id="A0A165YDG1"/>
<accession>A0A165YDG1</accession>
<gene>
    <name evidence="1" type="ORF">FIBSPDRAFT_938500</name>
</gene>
<organism evidence="1 2">
    <name type="scientific">Athelia psychrophila</name>
    <dbReference type="NCBI Taxonomy" id="1759441"/>
    <lineage>
        <taxon>Eukaryota</taxon>
        <taxon>Fungi</taxon>
        <taxon>Dikarya</taxon>
        <taxon>Basidiomycota</taxon>
        <taxon>Agaricomycotina</taxon>
        <taxon>Agaricomycetes</taxon>
        <taxon>Agaricomycetidae</taxon>
        <taxon>Atheliales</taxon>
        <taxon>Atheliaceae</taxon>
        <taxon>Athelia</taxon>
    </lineage>
</organism>
<dbReference type="OrthoDB" id="3176171at2759"/>
<dbReference type="EMBL" id="KV417700">
    <property type="protein sequence ID" value="KZP09448.1"/>
    <property type="molecule type" value="Genomic_DNA"/>
</dbReference>
<proteinExistence type="predicted"/>